<proteinExistence type="predicted"/>
<accession>A0AAN7UTI7</accession>
<keyword evidence="3" id="KW-1185">Reference proteome</keyword>
<dbReference type="AlphaFoldDB" id="A0AAN7UTI7"/>
<feature type="compositionally biased region" description="Low complexity" evidence="1">
    <location>
        <begin position="282"/>
        <end position="292"/>
    </location>
</feature>
<feature type="region of interest" description="Disordered" evidence="1">
    <location>
        <begin position="168"/>
        <end position="190"/>
    </location>
</feature>
<evidence type="ECO:0000313" key="2">
    <source>
        <dbReference type="EMBL" id="KAK5632461.1"/>
    </source>
</evidence>
<sequence>MSTSSKRKGECPRCGHQMNEHAASKESKCKKCKQCFDICQCGYHGIEGEDPGGWRICYIPCNCGKKYYPDKAKAARDLQPHEYRPEHDGYRPLTTDNANSLIDYIIPNDTVADITAFSAVDDTTHSMENAFSYGESGYAMLARYSSGSSEDPLAYTDTAVQMPVISRTQRGGMHSRYDSQSSEDPLTMNENQRVPPLGEMFARMDIGGSTSAPDPDGEQSGAEAIYVETKFKHETIRFEGCEGQKFKTQRSEWREFHSDEGPYFKYIRDGQTYGTWDFASTSQDQASGSQSKSSDKRKGKDGKGKGKQH</sequence>
<gene>
    <name evidence="2" type="ORF">RRF57_008175</name>
</gene>
<comment type="caution">
    <text evidence="2">The sequence shown here is derived from an EMBL/GenBank/DDBJ whole genome shotgun (WGS) entry which is preliminary data.</text>
</comment>
<evidence type="ECO:0000256" key="1">
    <source>
        <dbReference type="SAM" id="MobiDB-lite"/>
    </source>
</evidence>
<name>A0AAN7UTI7_9PEZI</name>
<reference evidence="2 3" key="1">
    <citation type="submission" date="2023-10" db="EMBL/GenBank/DDBJ databases">
        <title>Draft genome sequence of Xylaria bambusicola isolate GMP-LS, the root and basal stem rot pathogen of sugarcane in Indonesia.</title>
        <authorList>
            <person name="Selvaraj P."/>
            <person name="Muralishankar V."/>
            <person name="Muruganantham S."/>
            <person name="Sp S."/>
            <person name="Haryani S."/>
            <person name="Lau K.J.X."/>
            <person name="Naqvi N.I."/>
        </authorList>
    </citation>
    <scope>NUCLEOTIDE SEQUENCE [LARGE SCALE GENOMIC DNA]</scope>
    <source>
        <strain evidence="2">GMP-LS</strain>
    </source>
</reference>
<dbReference type="Proteomes" id="UP001305414">
    <property type="component" value="Unassembled WGS sequence"/>
</dbReference>
<feature type="compositionally biased region" description="Basic and acidic residues" evidence="1">
    <location>
        <begin position="293"/>
        <end position="309"/>
    </location>
</feature>
<feature type="compositionally biased region" description="Polar residues" evidence="1">
    <location>
        <begin position="178"/>
        <end position="190"/>
    </location>
</feature>
<feature type="region of interest" description="Disordered" evidence="1">
    <location>
        <begin position="278"/>
        <end position="309"/>
    </location>
</feature>
<evidence type="ECO:0000313" key="3">
    <source>
        <dbReference type="Proteomes" id="UP001305414"/>
    </source>
</evidence>
<protein>
    <submittedName>
        <fullName evidence="2">Uncharacterized protein</fullName>
    </submittedName>
</protein>
<dbReference type="EMBL" id="JAWHQM010000025">
    <property type="protein sequence ID" value="KAK5632461.1"/>
    <property type="molecule type" value="Genomic_DNA"/>
</dbReference>
<organism evidence="2 3">
    <name type="scientific">Xylaria bambusicola</name>
    <dbReference type="NCBI Taxonomy" id="326684"/>
    <lineage>
        <taxon>Eukaryota</taxon>
        <taxon>Fungi</taxon>
        <taxon>Dikarya</taxon>
        <taxon>Ascomycota</taxon>
        <taxon>Pezizomycotina</taxon>
        <taxon>Sordariomycetes</taxon>
        <taxon>Xylariomycetidae</taxon>
        <taxon>Xylariales</taxon>
        <taxon>Xylariaceae</taxon>
        <taxon>Xylaria</taxon>
    </lineage>
</organism>